<gene>
    <name evidence="1" type="ORF">QVD17_18352</name>
</gene>
<keyword evidence="2" id="KW-1185">Reference proteome</keyword>
<dbReference type="Proteomes" id="UP001229421">
    <property type="component" value="Unassembled WGS sequence"/>
</dbReference>
<dbReference type="AlphaFoldDB" id="A0AAD8KHR9"/>
<evidence type="ECO:0000313" key="2">
    <source>
        <dbReference type="Proteomes" id="UP001229421"/>
    </source>
</evidence>
<organism evidence="1 2">
    <name type="scientific">Tagetes erecta</name>
    <name type="common">African marigold</name>
    <dbReference type="NCBI Taxonomy" id="13708"/>
    <lineage>
        <taxon>Eukaryota</taxon>
        <taxon>Viridiplantae</taxon>
        <taxon>Streptophyta</taxon>
        <taxon>Embryophyta</taxon>
        <taxon>Tracheophyta</taxon>
        <taxon>Spermatophyta</taxon>
        <taxon>Magnoliopsida</taxon>
        <taxon>eudicotyledons</taxon>
        <taxon>Gunneridae</taxon>
        <taxon>Pentapetalae</taxon>
        <taxon>asterids</taxon>
        <taxon>campanulids</taxon>
        <taxon>Asterales</taxon>
        <taxon>Asteraceae</taxon>
        <taxon>Asteroideae</taxon>
        <taxon>Heliantheae alliance</taxon>
        <taxon>Tageteae</taxon>
        <taxon>Tagetes</taxon>
    </lineage>
</organism>
<dbReference type="PANTHER" id="PTHR47150">
    <property type="entry name" value="OS12G0169200 PROTEIN"/>
    <property type="match status" value="1"/>
</dbReference>
<name>A0AAD8KHR9_TARER</name>
<protein>
    <submittedName>
        <fullName evidence="1">Uncharacterized protein</fullName>
    </submittedName>
</protein>
<dbReference type="EMBL" id="JAUHHV010000005">
    <property type="protein sequence ID" value="KAK1423058.1"/>
    <property type="molecule type" value="Genomic_DNA"/>
</dbReference>
<sequence length="138" mass="15791">MESYVSSSNGDSTSTGEIEIDNAVTSAVALAASFLQHIANPPRPVYQRVSVERDRAAANERLMKDYFDPVEPRYNEASFRCRLRMSSRLFLRIAQDLEREKPYFQQRCDARGRMRFTSIQKCTSALRILGYGNATNKR</sequence>
<comment type="caution">
    <text evidence="1">The sequence shown here is derived from an EMBL/GenBank/DDBJ whole genome shotgun (WGS) entry which is preliminary data.</text>
</comment>
<proteinExistence type="predicted"/>
<reference evidence="1" key="1">
    <citation type="journal article" date="2023" name="bioRxiv">
        <title>Improved chromosome-level genome assembly for marigold (Tagetes erecta).</title>
        <authorList>
            <person name="Jiang F."/>
            <person name="Yuan L."/>
            <person name="Wang S."/>
            <person name="Wang H."/>
            <person name="Xu D."/>
            <person name="Wang A."/>
            <person name="Fan W."/>
        </authorList>
    </citation>
    <scope>NUCLEOTIDE SEQUENCE</scope>
    <source>
        <strain evidence="1">WSJ</strain>
        <tissue evidence="1">Leaf</tissue>
    </source>
</reference>
<dbReference type="PANTHER" id="PTHR47150:SF5">
    <property type="entry name" value="OS07G0546750 PROTEIN"/>
    <property type="match status" value="1"/>
</dbReference>
<evidence type="ECO:0000313" key="1">
    <source>
        <dbReference type="EMBL" id="KAK1423058.1"/>
    </source>
</evidence>
<accession>A0AAD8KHR9</accession>